<reference evidence="1 2" key="1">
    <citation type="submission" date="2013-06" db="EMBL/GenBank/DDBJ databases">
        <authorList>
            <person name="Weinstock G."/>
            <person name="Sodergren E."/>
            <person name="Lobos E.A."/>
            <person name="Fulton L."/>
            <person name="Fulton R."/>
            <person name="Courtney L."/>
            <person name="Fronick C."/>
            <person name="O'Laughlin M."/>
            <person name="Godfrey J."/>
            <person name="Wilson R.M."/>
            <person name="Miner T."/>
            <person name="Farmer C."/>
            <person name="Delehaunty K."/>
            <person name="Cordes M."/>
            <person name="Minx P."/>
            <person name="Tomlinson C."/>
            <person name="Chen J."/>
            <person name="Wollam A."/>
            <person name="Pepin K.H."/>
            <person name="Bhonagiri V."/>
            <person name="Zhang X."/>
            <person name="Warren W."/>
            <person name="Mitreva M."/>
            <person name="Mardis E.R."/>
            <person name="Wilson R.K."/>
        </authorList>
    </citation>
    <scope>NUCLEOTIDE SEQUENCE [LARGE SCALE GENOMIC DNA]</scope>
    <source>
        <strain evidence="1 2">F0570</strain>
    </source>
</reference>
<name>A0A0E2M5I5_PORGN</name>
<dbReference type="EMBL" id="AWUW01000079">
    <property type="protein sequence ID" value="ERJ66370.1"/>
    <property type="molecule type" value="Genomic_DNA"/>
</dbReference>
<organism evidence="1 2">
    <name type="scientific">Porphyromonas gingivalis F0570</name>
    <dbReference type="NCBI Taxonomy" id="1227271"/>
    <lineage>
        <taxon>Bacteria</taxon>
        <taxon>Pseudomonadati</taxon>
        <taxon>Bacteroidota</taxon>
        <taxon>Bacteroidia</taxon>
        <taxon>Bacteroidales</taxon>
        <taxon>Porphyromonadaceae</taxon>
        <taxon>Porphyromonas</taxon>
    </lineage>
</organism>
<dbReference type="HOGENOM" id="CLU_2555420_0_0_10"/>
<dbReference type="Proteomes" id="UP000016630">
    <property type="component" value="Unassembled WGS sequence"/>
</dbReference>
<protein>
    <submittedName>
        <fullName evidence="1">Uncharacterized protein</fullName>
    </submittedName>
</protein>
<evidence type="ECO:0000313" key="2">
    <source>
        <dbReference type="Proteomes" id="UP000016630"/>
    </source>
</evidence>
<proteinExistence type="predicted"/>
<comment type="caution">
    <text evidence="1">The sequence shown here is derived from an EMBL/GenBank/DDBJ whole genome shotgun (WGS) entry which is preliminary data.</text>
</comment>
<gene>
    <name evidence="1" type="ORF">HMPREF1555_01129</name>
</gene>
<dbReference type="AlphaFoldDB" id="A0A0E2M5I5"/>
<accession>A0A0E2M5I5</accession>
<evidence type="ECO:0000313" key="1">
    <source>
        <dbReference type="EMBL" id="ERJ66370.1"/>
    </source>
</evidence>
<sequence length="82" mass="9443">MCSFFHGKEKIIECFYGFIDTDYINSGFLFLRKDSPKKVIDQRKQYKHETSGEKRKEGGVARLAEGFGGKSACFSVFLSRFE</sequence>